<gene>
    <name evidence="1" type="ORF">CIK65_04855</name>
</gene>
<dbReference type="EMBL" id="NRGQ01000005">
    <property type="protein sequence ID" value="PCC44110.1"/>
    <property type="molecule type" value="Genomic_DNA"/>
</dbReference>
<evidence type="ECO:0000313" key="1">
    <source>
        <dbReference type="EMBL" id="PCC44110.1"/>
    </source>
</evidence>
<dbReference type="RefSeq" id="WP_096177728.1">
    <property type="nucleotide sequence ID" value="NZ_NRGQ01000005.1"/>
</dbReference>
<accession>A0A2A3YXP7</accession>
<reference evidence="1 2" key="1">
    <citation type="journal article" date="2017" name="Elife">
        <title>Extensive horizontal gene transfer in cheese-associated bacteria.</title>
        <authorList>
            <person name="Bonham K.S."/>
            <person name="Wolfe B.E."/>
            <person name="Dutton R.J."/>
        </authorList>
    </citation>
    <scope>NUCLEOTIDE SEQUENCE [LARGE SCALE GENOMIC DNA]</scope>
    <source>
        <strain evidence="1 2">962_8</strain>
    </source>
</reference>
<organism evidence="1 2">
    <name type="scientific">Brevibacterium aurantiacum</name>
    <dbReference type="NCBI Taxonomy" id="273384"/>
    <lineage>
        <taxon>Bacteria</taxon>
        <taxon>Bacillati</taxon>
        <taxon>Actinomycetota</taxon>
        <taxon>Actinomycetes</taxon>
        <taxon>Micrococcales</taxon>
        <taxon>Brevibacteriaceae</taxon>
        <taxon>Brevibacterium</taxon>
    </lineage>
</organism>
<evidence type="ECO:0000313" key="2">
    <source>
        <dbReference type="Proteomes" id="UP000218620"/>
    </source>
</evidence>
<dbReference type="AlphaFoldDB" id="A0A2A3YXP7"/>
<proteinExistence type="predicted"/>
<dbReference type="Proteomes" id="UP000218620">
    <property type="component" value="Unassembled WGS sequence"/>
</dbReference>
<comment type="caution">
    <text evidence="1">The sequence shown here is derived from an EMBL/GenBank/DDBJ whole genome shotgun (WGS) entry which is preliminary data.</text>
</comment>
<name>A0A2A3YXP7_BREAU</name>
<protein>
    <submittedName>
        <fullName evidence="1">Toxin-antitoxin system, antitoxin component domain protein</fullName>
    </submittedName>
</protein>
<sequence>MVIIRLASLTERSEFSPWAELLSSQEIAAIRATRNIAAHAGYAVMNDELFWEAVTVSVPEIVERLLNRG</sequence>